<evidence type="ECO:0000256" key="1">
    <source>
        <dbReference type="ARBA" id="ARBA00004651"/>
    </source>
</evidence>
<dbReference type="GO" id="GO:0007232">
    <property type="term" value="P:osmosensory signaling pathway via Sho1 osmosensor"/>
    <property type="evidence" value="ECO:0007669"/>
    <property type="project" value="UniProtKB-ARBA"/>
</dbReference>
<comment type="subcellular location">
    <subcellularLocation>
        <location evidence="1">Cell membrane</location>
        <topology evidence="1">Multi-pass membrane protein</topology>
    </subcellularLocation>
</comment>
<name>A0A0J9XA25_GEOCN</name>
<dbReference type="CDD" id="cd11855">
    <property type="entry name" value="SH3_Sho1p"/>
    <property type="match status" value="1"/>
</dbReference>
<comment type="caution">
    <text evidence="16">The sequence shown here is derived from an EMBL/GenBank/DDBJ whole genome shotgun (WGS) entry which is preliminary data.</text>
</comment>
<dbReference type="STRING" id="1173061.A0A0J9XA25"/>
<evidence type="ECO:0000256" key="12">
    <source>
        <dbReference type="ARBA" id="ARBA00030785"/>
    </source>
</evidence>
<dbReference type="AlphaFoldDB" id="A0A0J9XA25"/>
<sequence length="326" mass="35730">MNSQAYSSKQNHDIQRRRHSFSISRIFGDPFALSTISIGFIGWVIALVGSISTALSQSSFPVFAWWGIAFEFLIIVGITYVFGAKRVDSYRLAIIAFLATSTVYTTNSTNNFVYLTSPTTAAAAAGYILLSIINIIWIFYLGTTTETKFHSIVDGYSLTTSSSSSFLGNGVSSSNDVGAGAHHLSHLHNGVPNSGDPFSLDSRSPGAVRERSQHFSNDQYPQQYGGNVMMTAPIEDFENTADLKYRQSDFSTTTSEISGAPTEYPHRARAVYTYTANPDDPNELSFEKGEILEVSDIGGRWWQARRANGEVGICPSNYVTLLQESP</sequence>
<proteinExistence type="inferred from homology"/>
<evidence type="ECO:0000313" key="16">
    <source>
        <dbReference type="EMBL" id="CDO53636.1"/>
    </source>
</evidence>
<gene>
    <name evidence="16" type="ORF">BN980_GECA05s04817g</name>
</gene>
<evidence type="ECO:0000256" key="2">
    <source>
        <dbReference type="ARBA" id="ARBA00009739"/>
    </source>
</evidence>
<keyword evidence="17" id="KW-1185">Reference proteome</keyword>
<evidence type="ECO:0000313" key="17">
    <source>
        <dbReference type="Proteomes" id="UP000242525"/>
    </source>
</evidence>
<keyword evidence="6" id="KW-1003">Cell membrane</keyword>
<dbReference type="PANTHER" id="PTHR15735">
    <property type="entry name" value="FCH AND DOUBLE SH3 DOMAINS PROTEIN"/>
    <property type="match status" value="1"/>
</dbReference>
<dbReference type="SUPFAM" id="SSF50044">
    <property type="entry name" value="SH3-domain"/>
    <property type="match status" value="1"/>
</dbReference>
<dbReference type="EMBL" id="CCBN010000005">
    <property type="protein sequence ID" value="CDO53636.1"/>
    <property type="molecule type" value="Genomic_DNA"/>
</dbReference>
<dbReference type="PRINTS" id="PR00452">
    <property type="entry name" value="SH3DOMAIN"/>
</dbReference>
<keyword evidence="9" id="KW-0346">Stress response</keyword>
<dbReference type="InterPro" id="IPR035522">
    <property type="entry name" value="Sho1_SH3"/>
</dbReference>
<evidence type="ECO:0000256" key="13">
    <source>
        <dbReference type="PROSITE-ProRule" id="PRU00192"/>
    </source>
</evidence>
<dbReference type="PANTHER" id="PTHR15735:SF20">
    <property type="entry name" value="HIGH OSMOLARITY SIGNALING PROTEIN SHO1"/>
    <property type="match status" value="1"/>
</dbReference>
<comment type="similarity">
    <text evidence="2">Belongs to the SHO1 family.</text>
</comment>
<evidence type="ECO:0000256" key="4">
    <source>
        <dbReference type="ARBA" id="ARBA00017350"/>
    </source>
</evidence>
<dbReference type="Gene3D" id="2.30.30.40">
    <property type="entry name" value="SH3 Domains"/>
    <property type="match status" value="1"/>
</dbReference>
<evidence type="ECO:0000256" key="8">
    <source>
        <dbReference type="ARBA" id="ARBA00022989"/>
    </source>
</evidence>
<dbReference type="GO" id="GO:0005886">
    <property type="term" value="C:plasma membrane"/>
    <property type="evidence" value="ECO:0007669"/>
    <property type="project" value="UniProtKB-SubCell"/>
</dbReference>
<organism evidence="16 17">
    <name type="scientific">Geotrichum candidum</name>
    <name type="common">Oospora lactis</name>
    <name type="synonym">Dipodascus geotrichum</name>
    <dbReference type="NCBI Taxonomy" id="1173061"/>
    <lineage>
        <taxon>Eukaryota</taxon>
        <taxon>Fungi</taxon>
        <taxon>Dikarya</taxon>
        <taxon>Ascomycota</taxon>
        <taxon>Saccharomycotina</taxon>
        <taxon>Dipodascomycetes</taxon>
        <taxon>Dipodascales</taxon>
        <taxon>Dipodascaceae</taxon>
        <taxon>Geotrichum</taxon>
    </lineage>
</organism>
<evidence type="ECO:0000259" key="15">
    <source>
        <dbReference type="PROSITE" id="PS50002"/>
    </source>
</evidence>
<feature type="transmembrane region" description="Helical" evidence="14">
    <location>
        <begin position="119"/>
        <end position="141"/>
    </location>
</feature>
<evidence type="ECO:0000256" key="5">
    <source>
        <dbReference type="ARBA" id="ARBA00022443"/>
    </source>
</evidence>
<feature type="domain" description="SH3" evidence="15">
    <location>
        <begin position="263"/>
        <end position="324"/>
    </location>
</feature>
<dbReference type="FunFam" id="2.30.30.40:FF:000213">
    <property type="entry name" value="High osmolarity signaling protein SHO1"/>
    <property type="match status" value="1"/>
</dbReference>
<evidence type="ECO:0000256" key="9">
    <source>
        <dbReference type="ARBA" id="ARBA00023016"/>
    </source>
</evidence>
<evidence type="ECO:0000256" key="10">
    <source>
        <dbReference type="ARBA" id="ARBA00023136"/>
    </source>
</evidence>
<dbReference type="PROSITE" id="PS50002">
    <property type="entry name" value="SH3"/>
    <property type="match status" value="1"/>
</dbReference>
<keyword evidence="7 14" id="KW-0812">Transmembrane</keyword>
<feature type="transmembrane region" description="Helical" evidence="14">
    <location>
        <begin position="90"/>
        <end position="107"/>
    </location>
</feature>
<protein>
    <recommendedName>
        <fullName evidence="4">High osmolarity signaling protein SHO1</fullName>
    </recommendedName>
    <alternativeName>
        <fullName evidence="3">High osmolarity signaling protein sho1</fullName>
    </alternativeName>
    <alternativeName>
        <fullName evidence="11 12">Osmosensor SHO1</fullName>
    </alternativeName>
</protein>
<evidence type="ECO:0000256" key="3">
    <source>
        <dbReference type="ARBA" id="ARBA00016255"/>
    </source>
</evidence>
<accession>A0A0J9XA25</accession>
<dbReference type="SMART" id="SM00326">
    <property type="entry name" value="SH3"/>
    <property type="match status" value="1"/>
</dbReference>
<evidence type="ECO:0000256" key="11">
    <source>
        <dbReference type="ARBA" id="ARBA00029697"/>
    </source>
</evidence>
<dbReference type="OrthoDB" id="5983572at2759"/>
<dbReference type="Proteomes" id="UP000242525">
    <property type="component" value="Unassembled WGS sequence"/>
</dbReference>
<dbReference type="GO" id="GO:0030833">
    <property type="term" value="P:regulation of actin filament polymerization"/>
    <property type="evidence" value="ECO:0007669"/>
    <property type="project" value="TreeGrafter"/>
</dbReference>
<feature type="transmembrane region" description="Helical" evidence="14">
    <location>
        <begin position="63"/>
        <end position="83"/>
    </location>
</feature>
<evidence type="ECO:0000256" key="14">
    <source>
        <dbReference type="SAM" id="Phobius"/>
    </source>
</evidence>
<evidence type="ECO:0000256" key="7">
    <source>
        <dbReference type="ARBA" id="ARBA00022692"/>
    </source>
</evidence>
<keyword evidence="5 13" id="KW-0728">SH3 domain</keyword>
<feature type="transmembrane region" description="Helical" evidence="14">
    <location>
        <begin position="26"/>
        <end position="51"/>
    </location>
</feature>
<reference evidence="16" key="1">
    <citation type="submission" date="2014-03" db="EMBL/GenBank/DDBJ databases">
        <authorList>
            <person name="Casaregola S."/>
        </authorList>
    </citation>
    <scope>NUCLEOTIDE SEQUENCE [LARGE SCALE GENOMIC DNA]</scope>
    <source>
        <strain evidence="16">CLIB 918</strain>
    </source>
</reference>
<dbReference type="InterPro" id="IPR001452">
    <property type="entry name" value="SH3_domain"/>
</dbReference>
<evidence type="ECO:0000256" key="6">
    <source>
        <dbReference type="ARBA" id="ARBA00022475"/>
    </source>
</evidence>
<dbReference type="Pfam" id="PF00018">
    <property type="entry name" value="SH3_1"/>
    <property type="match status" value="1"/>
</dbReference>
<keyword evidence="8 14" id="KW-1133">Transmembrane helix</keyword>
<dbReference type="InterPro" id="IPR036028">
    <property type="entry name" value="SH3-like_dom_sf"/>
</dbReference>
<keyword evidence="10 14" id="KW-0472">Membrane</keyword>